<proteinExistence type="predicted"/>
<sequence length="87" mass="9905">MIIALVILMFALEAILEIFQNGPRNFEMWSDEVDDICASAPFPSSTPHPREVVRPYTHLTATGPYISRTFCRIEFQTFNSPVSKTKL</sequence>
<evidence type="ECO:0000313" key="2">
    <source>
        <dbReference type="EMBL" id="GBM65781.1"/>
    </source>
</evidence>
<organism evidence="2 3">
    <name type="scientific">Araneus ventricosus</name>
    <name type="common">Orbweaver spider</name>
    <name type="synonym">Epeira ventricosa</name>
    <dbReference type="NCBI Taxonomy" id="182803"/>
    <lineage>
        <taxon>Eukaryota</taxon>
        <taxon>Metazoa</taxon>
        <taxon>Ecdysozoa</taxon>
        <taxon>Arthropoda</taxon>
        <taxon>Chelicerata</taxon>
        <taxon>Arachnida</taxon>
        <taxon>Araneae</taxon>
        <taxon>Araneomorphae</taxon>
        <taxon>Entelegynae</taxon>
        <taxon>Araneoidea</taxon>
        <taxon>Araneidae</taxon>
        <taxon>Araneus</taxon>
    </lineage>
</organism>
<reference evidence="2 3" key="1">
    <citation type="journal article" date="2019" name="Sci. Rep.">
        <title>Orb-weaving spider Araneus ventricosus genome elucidates the spidroin gene catalogue.</title>
        <authorList>
            <person name="Kono N."/>
            <person name="Nakamura H."/>
            <person name="Ohtoshi R."/>
            <person name="Moran D.A.P."/>
            <person name="Shinohara A."/>
            <person name="Yoshida Y."/>
            <person name="Fujiwara M."/>
            <person name="Mori M."/>
            <person name="Tomita M."/>
            <person name="Arakawa K."/>
        </authorList>
    </citation>
    <scope>NUCLEOTIDE SEQUENCE [LARGE SCALE GENOMIC DNA]</scope>
</reference>
<feature type="signal peptide" evidence="1">
    <location>
        <begin position="1"/>
        <end position="16"/>
    </location>
</feature>
<name>A0A4Y2HK92_ARAVE</name>
<evidence type="ECO:0008006" key="4">
    <source>
        <dbReference type="Google" id="ProtNLM"/>
    </source>
</evidence>
<accession>A0A4Y2HK92</accession>
<dbReference type="AlphaFoldDB" id="A0A4Y2HK92"/>
<protein>
    <recommendedName>
        <fullName evidence="4">Secreted protein</fullName>
    </recommendedName>
</protein>
<gene>
    <name evidence="2" type="ORF">AVEN_129034_1</name>
</gene>
<feature type="chain" id="PRO_5021427605" description="Secreted protein" evidence="1">
    <location>
        <begin position="17"/>
        <end position="87"/>
    </location>
</feature>
<evidence type="ECO:0000256" key="1">
    <source>
        <dbReference type="SAM" id="SignalP"/>
    </source>
</evidence>
<dbReference type="EMBL" id="BGPR01001994">
    <property type="protein sequence ID" value="GBM65781.1"/>
    <property type="molecule type" value="Genomic_DNA"/>
</dbReference>
<keyword evidence="1" id="KW-0732">Signal</keyword>
<evidence type="ECO:0000313" key="3">
    <source>
        <dbReference type="Proteomes" id="UP000499080"/>
    </source>
</evidence>
<dbReference type="Proteomes" id="UP000499080">
    <property type="component" value="Unassembled WGS sequence"/>
</dbReference>
<comment type="caution">
    <text evidence="2">The sequence shown here is derived from an EMBL/GenBank/DDBJ whole genome shotgun (WGS) entry which is preliminary data.</text>
</comment>
<keyword evidence="3" id="KW-1185">Reference proteome</keyword>